<dbReference type="RefSeq" id="WP_006979374.1">
    <property type="nucleotide sequence ID" value="NZ_ABVL01000005.1"/>
</dbReference>
<feature type="signal peptide" evidence="2">
    <location>
        <begin position="1"/>
        <end position="20"/>
    </location>
</feature>
<keyword evidence="2" id="KW-0732">Signal</keyword>
<feature type="region of interest" description="Disordered" evidence="1">
    <location>
        <begin position="112"/>
        <end position="132"/>
    </location>
</feature>
<dbReference type="Proteomes" id="UP000005824">
    <property type="component" value="Unassembled WGS sequence"/>
</dbReference>
<feature type="chain" id="PRO_5002800266" evidence="2">
    <location>
        <begin position="21"/>
        <end position="132"/>
    </location>
</feature>
<comment type="caution">
    <text evidence="3">The sequence shown here is derived from an EMBL/GenBank/DDBJ whole genome shotgun (WGS) entry which is preliminary data.</text>
</comment>
<organism evidence="3 4">
    <name type="scientific">Chthoniobacter flavus Ellin428</name>
    <dbReference type="NCBI Taxonomy" id="497964"/>
    <lineage>
        <taxon>Bacteria</taxon>
        <taxon>Pseudomonadati</taxon>
        <taxon>Verrucomicrobiota</taxon>
        <taxon>Spartobacteria</taxon>
        <taxon>Chthoniobacterales</taxon>
        <taxon>Chthoniobacteraceae</taxon>
        <taxon>Chthoniobacter</taxon>
    </lineage>
</organism>
<protein>
    <submittedName>
        <fullName evidence="3">Uncharacterized protein</fullName>
    </submittedName>
</protein>
<name>B4CZG1_9BACT</name>
<dbReference type="AlphaFoldDB" id="B4CZG1"/>
<evidence type="ECO:0000256" key="2">
    <source>
        <dbReference type="SAM" id="SignalP"/>
    </source>
</evidence>
<evidence type="ECO:0000313" key="3">
    <source>
        <dbReference type="EMBL" id="EDY20125.1"/>
    </source>
</evidence>
<proteinExistence type="predicted"/>
<evidence type="ECO:0000256" key="1">
    <source>
        <dbReference type="SAM" id="MobiDB-lite"/>
    </source>
</evidence>
<dbReference type="STRING" id="497964.CfE428DRAFT_2049"/>
<keyword evidence="4" id="KW-1185">Reference proteome</keyword>
<dbReference type="InParanoid" id="B4CZG1"/>
<reference evidence="3 4" key="1">
    <citation type="journal article" date="2011" name="J. Bacteriol.">
        <title>Genome sequence of Chthoniobacter flavus Ellin428, an aerobic heterotrophic soil bacterium.</title>
        <authorList>
            <person name="Kant R."/>
            <person name="van Passel M.W."/>
            <person name="Palva A."/>
            <person name="Lucas S."/>
            <person name="Lapidus A."/>
            <person name="Glavina Del Rio T."/>
            <person name="Dalin E."/>
            <person name="Tice H."/>
            <person name="Bruce D."/>
            <person name="Goodwin L."/>
            <person name="Pitluck S."/>
            <person name="Larimer F.W."/>
            <person name="Land M.L."/>
            <person name="Hauser L."/>
            <person name="Sangwan P."/>
            <person name="de Vos W.M."/>
            <person name="Janssen P.H."/>
            <person name="Smidt H."/>
        </authorList>
    </citation>
    <scope>NUCLEOTIDE SEQUENCE [LARGE SCALE GENOMIC DNA]</scope>
    <source>
        <strain evidence="3 4">Ellin428</strain>
    </source>
</reference>
<evidence type="ECO:0000313" key="4">
    <source>
        <dbReference type="Proteomes" id="UP000005824"/>
    </source>
</evidence>
<dbReference type="EMBL" id="ABVL01000005">
    <property type="protein sequence ID" value="EDY20125.1"/>
    <property type="molecule type" value="Genomic_DNA"/>
</dbReference>
<accession>B4CZG1</accession>
<gene>
    <name evidence="3" type="ORF">CfE428DRAFT_2049</name>
</gene>
<sequence length="132" mass="14464" precursor="true">MKHLLLVLVFTAAALVPLRADVDIPATAKAVGAVDEPTYKLFQIVTGSTWNYLWHHTTVEIAFAEDGTMAKAPWPGAKWRITGPHAVSVTTDKPSPREMVLHFINSQQFSCKDWTGDPASGSRRKSNPPPAK</sequence>